<evidence type="ECO:0000313" key="5">
    <source>
        <dbReference type="Proteomes" id="UP000650524"/>
    </source>
</evidence>
<evidence type="ECO:0000256" key="2">
    <source>
        <dbReference type="ARBA" id="ARBA00022801"/>
    </source>
</evidence>
<accession>A0A8J6T3T6</accession>
<evidence type="ECO:0000259" key="3">
    <source>
        <dbReference type="Pfam" id="PF13023"/>
    </source>
</evidence>
<gene>
    <name evidence="4" type="ORF">H8E19_04130</name>
</gene>
<organism evidence="4 5">
    <name type="scientific">Candidatus Desulfacyla euxinica</name>
    <dbReference type="NCBI Taxonomy" id="2841693"/>
    <lineage>
        <taxon>Bacteria</taxon>
        <taxon>Deltaproteobacteria</taxon>
        <taxon>Candidatus Desulfacyla</taxon>
    </lineage>
</organism>
<dbReference type="Pfam" id="PF13023">
    <property type="entry name" value="HD_3"/>
    <property type="match status" value="1"/>
</dbReference>
<evidence type="ECO:0000256" key="1">
    <source>
        <dbReference type="ARBA" id="ARBA00022723"/>
    </source>
</evidence>
<keyword evidence="1" id="KW-0479">Metal-binding</keyword>
<name>A0A8J6T3T6_9DELT</name>
<protein>
    <submittedName>
        <fullName evidence="4">HD domain-containing protein</fullName>
    </submittedName>
</protein>
<dbReference type="InterPro" id="IPR039356">
    <property type="entry name" value="YfbR/HDDC2"/>
</dbReference>
<reference evidence="4 5" key="1">
    <citation type="submission" date="2020-08" db="EMBL/GenBank/DDBJ databases">
        <title>Bridging the membrane lipid divide: bacteria of the FCB group superphylum have the potential to synthesize archaeal ether lipids.</title>
        <authorList>
            <person name="Villanueva L."/>
            <person name="Von Meijenfeldt F.A.B."/>
            <person name="Westbye A.B."/>
            <person name="Yadav S."/>
            <person name="Hopmans E.C."/>
            <person name="Dutilh B.E."/>
            <person name="Sinninghe Damste J.S."/>
        </authorList>
    </citation>
    <scope>NUCLEOTIDE SEQUENCE [LARGE SCALE GENOMIC DNA]</scope>
    <source>
        <strain evidence="4">NIOZ-UU27</strain>
    </source>
</reference>
<comment type="caution">
    <text evidence="4">The sequence shown here is derived from an EMBL/GenBank/DDBJ whole genome shotgun (WGS) entry which is preliminary data.</text>
</comment>
<dbReference type="PANTHER" id="PTHR11845:SF13">
    <property type="entry name" value="5'-DEOXYNUCLEOTIDASE HDDC2"/>
    <property type="match status" value="1"/>
</dbReference>
<keyword evidence="2" id="KW-0378">Hydrolase</keyword>
<dbReference type="SUPFAM" id="SSF109604">
    <property type="entry name" value="HD-domain/PDEase-like"/>
    <property type="match status" value="1"/>
</dbReference>
<proteinExistence type="predicted"/>
<dbReference type="Proteomes" id="UP000650524">
    <property type="component" value="Unassembled WGS sequence"/>
</dbReference>
<dbReference type="PANTHER" id="PTHR11845">
    <property type="entry name" value="5'-DEOXYNUCLEOTIDASE HDDC2"/>
    <property type="match status" value="1"/>
</dbReference>
<feature type="domain" description="HD" evidence="3">
    <location>
        <begin position="22"/>
        <end position="179"/>
    </location>
</feature>
<dbReference type="Gene3D" id="1.10.3210.10">
    <property type="entry name" value="Hypothetical protein af1432"/>
    <property type="match status" value="1"/>
</dbReference>
<evidence type="ECO:0000313" key="4">
    <source>
        <dbReference type="EMBL" id="MBC8176572.1"/>
    </source>
</evidence>
<sequence>MDVHTVRNNVRFDKQIQFIIEIDRLKRVVRQSLLMDRTRKENSAEHSWHLAVMAIVLGEYANENNIDYQRVLQMLLVHDLVEIDAGDTYCYDKEKCQTQTERETEAAERIFNLLPSNQARMFHDLWNEFEAQTSAESRFADALDRLQPVLHNYTTRGKIWQVNGIKSSQVLEKMEPIKTASPFLWKYAVQLIEDAVTKGFLSK</sequence>
<dbReference type="AlphaFoldDB" id="A0A8J6T3T6"/>
<dbReference type="GO" id="GO:0046872">
    <property type="term" value="F:metal ion binding"/>
    <property type="evidence" value="ECO:0007669"/>
    <property type="project" value="UniProtKB-KW"/>
</dbReference>
<dbReference type="InterPro" id="IPR006674">
    <property type="entry name" value="HD_domain"/>
</dbReference>
<dbReference type="GO" id="GO:0002953">
    <property type="term" value="F:5'-deoxynucleotidase activity"/>
    <property type="evidence" value="ECO:0007669"/>
    <property type="project" value="InterPro"/>
</dbReference>
<dbReference type="EMBL" id="JACNJD010000145">
    <property type="protein sequence ID" value="MBC8176572.1"/>
    <property type="molecule type" value="Genomic_DNA"/>
</dbReference>
<dbReference type="GO" id="GO:0005737">
    <property type="term" value="C:cytoplasm"/>
    <property type="evidence" value="ECO:0007669"/>
    <property type="project" value="TreeGrafter"/>
</dbReference>